<dbReference type="InterPro" id="IPR001126">
    <property type="entry name" value="UmuC"/>
</dbReference>
<dbReference type="SUPFAM" id="SSF56672">
    <property type="entry name" value="DNA/RNA polymerases"/>
    <property type="match status" value="1"/>
</dbReference>
<dbReference type="Gene3D" id="3.40.1170.60">
    <property type="match status" value="1"/>
</dbReference>
<feature type="active site" evidence="2">
    <location>
        <position position="104"/>
    </location>
</feature>
<keyword evidence="2" id="KW-0515">Mutator protein</keyword>
<feature type="binding site" evidence="2">
    <location>
        <position position="103"/>
    </location>
    <ligand>
        <name>Mg(2+)</name>
        <dbReference type="ChEBI" id="CHEBI:18420"/>
    </ligand>
</feature>
<keyword evidence="2" id="KW-0238">DNA-binding</keyword>
<dbReference type="InterPro" id="IPR043128">
    <property type="entry name" value="Rev_trsase/Diguanyl_cyclase"/>
</dbReference>
<feature type="binding site" evidence="2">
    <location>
        <position position="8"/>
    </location>
    <ligand>
        <name>Mg(2+)</name>
        <dbReference type="ChEBI" id="CHEBI:18420"/>
    </ligand>
</feature>
<dbReference type="Pfam" id="PF11799">
    <property type="entry name" value="IMS_C"/>
    <property type="match status" value="1"/>
</dbReference>
<dbReference type="Gene3D" id="3.30.1490.100">
    <property type="entry name" value="DNA polymerase, Y-family, little finger domain"/>
    <property type="match status" value="1"/>
</dbReference>
<keyword evidence="2" id="KW-0239">DNA-directed DNA polymerase</keyword>
<dbReference type="PROSITE" id="PS50173">
    <property type="entry name" value="UMUC"/>
    <property type="match status" value="1"/>
</dbReference>
<dbReference type="GO" id="GO:0006261">
    <property type="term" value="P:DNA-templated DNA replication"/>
    <property type="evidence" value="ECO:0007669"/>
    <property type="project" value="UniProtKB-UniRule"/>
</dbReference>
<dbReference type="GO" id="GO:0042276">
    <property type="term" value="P:error-prone translesion synthesis"/>
    <property type="evidence" value="ECO:0007669"/>
    <property type="project" value="TreeGrafter"/>
</dbReference>
<dbReference type="PANTHER" id="PTHR11076:SF33">
    <property type="entry name" value="DNA POLYMERASE KAPPA"/>
    <property type="match status" value="1"/>
</dbReference>
<keyword evidence="2" id="KW-0227">DNA damage</keyword>
<dbReference type="Gene3D" id="3.30.70.270">
    <property type="match status" value="1"/>
</dbReference>
<comment type="subunit">
    <text evidence="2">Monomer.</text>
</comment>
<dbReference type="GO" id="GO:0000287">
    <property type="term" value="F:magnesium ion binding"/>
    <property type="evidence" value="ECO:0007669"/>
    <property type="project" value="UniProtKB-UniRule"/>
</dbReference>
<keyword evidence="2" id="KW-0460">Magnesium</keyword>
<feature type="site" description="Substrate discrimination" evidence="2">
    <location>
        <position position="13"/>
    </location>
</feature>
<dbReference type="EC" id="2.7.7.7" evidence="2"/>
<dbReference type="Gene3D" id="1.10.150.20">
    <property type="entry name" value="5' to 3' exonuclease, C-terminal subdomain"/>
    <property type="match status" value="1"/>
</dbReference>
<dbReference type="InterPro" id="IPR050116">
    <property type="entry name" value="DNA_polymerase-Y"/>
</dbReference>
<comment type="catalytic activity">
    <reaction evidence="2">
        <text>DNA(n) + a 2'-deoxyribonucleoside 5'-triphosphate = DNA(n+1) + diphosphate</text>
        <dbReference type="Rhea" id="RHEA:22508"/>
        <dbReference type="Rhea" id="RHEA-COMP:17339"/>
        <dbReference type="Rhea" id="RHEA-COMP:17340"/>
        <dbReference type="ChEBI" id="CHEBI:33019"/>
        <dbReference type="ChEBI" id="CHEBI:61560"/>
        <dbReference type="ChEBI" id="CHEBI:173112"/>
        <dbReference type="EC" id="2.7.7.7"/>
    </reaction>
</comment>
<dbReference type="InterPro" id="IPR036775">
    <property type="entry name" value="DNA_pol_Y-fam_lit_finger_sf"/>
</dbReference>
<accession>A0A4R0XSU6</accession>
<dbReference type="PANTHER" id="PTHR11076">
    <property type="entry name" value="DNA REPAIR POLYMERASE UMUC / TRANSFERASE FAMILY MEMBER"/>
    <property type="match status" value="1"/>
</dbReference>
<keyword evidence="2" id="KW-0235">DNA replication</keyword>
<comment type="similarity">
    <text evidence="1 2">Belongs to the DNA polymerase type-Y family.</text>
</comment>
<dbReference type="Proteomes" id="UP000294192">
    <property type="component" value="Unassembled WGS sequence"/>
</dbReference>
<keyword evidence="2" id="KW-0548">Nucleotidyltransferase</keyword>
<dbReference type="InterPro" id="IPR022880">
    <property type="entry name" value="DNApol_IV"/>
</dbReference>
<comment type="cofactor">
    <cofactor evidence="2">
        <name>Mg(2+)</name>
        <dbReference type="ChEBI" id="CHEBI:18420"/>
    </cofactor>
    <text evidence="2">Binds 2 magnesium ions per subunit.</text>
</comment>
<evidence type="ECO:0000313" key="5">
    <source>
        <dbReference type="Proteomes" id="UP000294192"/>
    </source>
</evidence>
<dbReference type="InterPro" id="IPR043502">
    <property type="entry name" value="DNA/RNA_pol_sf"/>
</dbReference>
<keyword evidence="2" id="KW-0479">Metal-binding</keyword>
<name>A0A4R0XSU6_9MOLU</name>
<sequence>MKVLFHIDADAFFVSASQTLRPETIGKPVVVSGKRGSSVIGAASYEARAKGIGAAMLLRDAIAKCPDLIFLPGDFELYEKLSKRMFEIFRIKYTELIEIASIDECYMDVSNIWKKYGSAFNLAKDMQRTIKKELGITISIGISYTKWLAKMCSNIRKPNGVTSLGPKNFKETIWKMDIEKYFGIGKKTWPLLKLNNIHTIGDIAKLNPDSEIANEIFKNKSKALIDTVFGISSDVVNNSRIKYKEISNSRTFSEGYSNDRHHITEVLRGLTEKVASTAIEERKIGLVVGITLKDTNFNVKQKQIKLRIPVQSAEDIFPIALNLFDKNWKGNDLRLIGVKISQTRNIDNWTYQQSFFDKKRLSKIKPLL</sequence>
<keyword evidence="2" id="KW-0234">DNA repair</keyword>
<reference evidence="4 5" key="1">
    <citation type="submission" date="2018-02" db="EMBL/GenBank/DDBJ databases">
        <title>Mycoplasma marinum and Mycoplasma todarodis sp. nov., moderately halophilic and psychrotolerant mycoplasmas isolated from cephalopods.</title>
        <authorList>
            <person name="Viver T."/>
        </authorList>
    </citation>
    <scope>NUCLEOTIDE SEQUENCE [LARGE SCALE GENOMIC DNA]</scope>
    <source>
        <strain evidence="4 5">PE</strain>
    </source>
</reference>
<dbReference type="OrthoDB" id="9808813at2"/>
<dbReference type="GO" id="GO:0005829">
    <property type="term" value="C:cytosol"/>
    <property type="evidence" value="ECO:0007669"/>
    <property type="project" value="TreeGrafter"/>
</dbReference>
<dbReference type="Pfam" id="PF00817">
    <property type="entry name" value="IMS"/>
    <property type="match status" value="1"/>
</dbReference>
<comment type="caution">
    <text evidence="4">The sequence shown here is derived from an EMBL/GenBank/DDBJ whole genome shotgun (WGS) entry which is preliminary data.</text>
</comment>
<evidence type="ECO:0000313" key="4">
    <source>
        <dbReference type="EMBL" id="TCG10797.1"/>
    </source>
</evidence>
<keyword evidence="2" id="KW-0808">Transferase</keyword>
<dbReference type="InterPro" id="IPR017961">
    <property type="entry name" value="DNA_pol_Y-fam_little_finger"/>
</dbReference>
<evidence type="ECO:0000256" key="1">
    <source>
        <dbReference type="ARBA" id="ARBA00010945"/>
    </source>
</evidence>
<feature type="domain" description="UmuC" evidence="3">
    <location>
        <begin position="4"/>
        <end position="185"/>
    </location>
</feature>
<dbReference type="AlphaFoldDB" id="A0A4R0XSU6"/>
<evidence type="ECO:0000256" key="2">
    <source>
        <dbReference type="HAMAP-Rule" id="MF_01113"/>
    </source>
</evidence>
<dbReference type="EMBL" id="PSZO01000021">
    <property type="protein sequence ID" value="TCG10797.1"/>
    <property type="molecule type" value="Genomic_DNA"/>
</dbReference>
<evidence type="ECO:0000259" key="3">
    <source>
        <dbReference type="PROSITE" id="PS50173"/>
    </source>
</evidence>
<dbReference type="HAMAP" id="MF_01113">
    <property type="entry name" value="DNApol_IV"/>
    <property type="match status" value="1"/>
</dbReference>
<comment type="function">
    <text evidence="2">Poorly processive, error-prone DNA polymerase involved in untargeted mutagenesis. Copies undamaged DNA at stalled replication forks, which arise in vivo from mismatched or misaligned primer ends. These misaligned primers can be extended by PolIV. Exhibits no 3'-5' exonuclease (proofreading) activity. May be involved in translesional synthesis, in conjunction with the beta clamp from PolIII.</text>
</comment>
<protein>
    <recommendedName>
        <fullName evidence="2">DNA polymerase IV</fullName>
        <shortName evidence="2">Pol IV</shortName>
        <ecNumber evidence="2">2.7.7.7</ecNumber>
    </recommendedName>
</protein>
<dbReference type="GO" id="GO:0003887">
    <property type="term" value="F:DNA-directed DNA polymerase activity"/>
    <property type="evidence" value="ECO:0007669"/>
    <property type="project" value="UniProtKB-UniRule"/>
</dbReference>
<proteinExistence type="inferred from homology"/>
<gene>
    <name evidence="2" type="primary">dinB</name>
    <name evidence="4" type="ORF">C4B24_03940</name>
</gene>
<dbReference type="GO" id="GO:0006281">
    <property type="term" value="P:DNA repair"/>
    <property type="evidence" value="ECO:0007669"/>
    <property type="project" value="UniProtKB-UniRule"/>
</dbReference>
<dbReference type="RefSeq" id="WP_131599465.1">
    <property type="nucleotide sequence ID" value="NZ_CBDBYK010000016.1"/>
</dbReference>
<keyword evidence="5" id="KW-1185">Reference proteome</keyword>
<dbReference type="GO" id="GO:0009432">
    <property type="term" value="P:SOS response"/>
    <property type="evidence" value="ECO:0007669"/>
    <property type="project" value="TreeGrafter"/>
</dbReference>
<keyword evidence="2" id="KW-0963">Cytoplasm</keyword>
<comment type="subcellular location">
    <subcellularLocation>
        <location evidence="2">Cytoplasm</location>
    </subcellularLocation>
</comment>
<dbReference type="CDD" id="cd03586">
    <property type="entry name" value="PolY_Pol_IV_kappa"/>
    <property type="match status" value="1"/>
</dbReference>
<dbReference type="SUPFAM" id="SSF100879">
    <property type="entry name" value="Lesion bypass DNA polymerase (Y-family), little finger domain"/>
    <property type="match status" value="1"/>
</dbReference>
<organism evidence="4 5">
    <name type="scientific">Mycoplasma marinum</name>
    <dbReference type="NCBI Taxonomy" id="1937190"/>
    <lineage>
        <taxon>Bacteria</taxon>
        <taxon>Bacillati</taxon>
        <taxon>Mycoplasmatota</taxon>
        <taxon>Mollicutes</taxon>
        <taxon>Mycoplasmataceae</taxon>
        <taxon>Mycoplasma</taxon>
    </lineage>
</organism>
<dbReference type="GO" id="GO:0003684">
    <property type="term" value="F:damaged DNA binding"/>
    <property type="evidence" value="ECO:0007669"/>
    <property type="project" value="InterPro"/>
</dbReference>